<feature type="compositionally biased region" description="Polar residues" evidence="1">
    <location>
        <begin position="286"/>
        <end position="302"/>
    </location>
</feature>
<accession>A0A409YNU9</accession>
<feature type="compositionally biased region" description="Low complexity" evidence="1">
    <location>
        <begin position="217"/>
        <end position="236"/>
    </location>
</feature>
<organism evidence="2 3">
    <name type="scientific">Panaeolus cyanescens</name>
    <dbReference type="NCBI Taxonomy" id="181874"/>
    <lineage>
        <taxon>Eukaryota</taxon>
        <taxon>Fungi</taxon>
        <taxon>Dikarya</taxon>
        <taxon>Basidiomycota</taxon>
        <taxon>Agaricomycotina</taxon>
        <taxon>Agaricomycetes</taxon>
        <taxon>Agaricomycetidae</taxon>
        <taxon>Agaricales</taxon>
        <taxon>Agaricineae</taxon>
        <taxon>Galeropsidaceae</taxon>
        <taxon>Panaeolus</taxon>
    </lineage>
</organism>
<evidence type="ECO:0000313" key="2">
    <source>
        <dbReference type="EMBL" id="PPR04718.1"/>
    </source>
</evidence>
<dbReference type="OrthoDB" id="2107166at2759"/>
<name>A0A409YNU9_9AGAR</name>
<dbReference type="AlphaFoldDB" id="A0A409YNU9"/>
<sequence length="748" mass="81368">MPCFPSTKKPAKEERKGLVRVPQLSRRPKSWIIFLMGRYTDYYGEDDKLPEGMVCTGYDADTGRRYYRDMTDGSVWVGAPYAEYGVLNSVLNTSKTSPKEDNLRFQRKIFSEESEDEKEATRRNQRPRLPTKSNSVPAGTRTRDSRERINTGVSSETATLVAPDIPPSSLQDEEMRLIAVLESTANLNLPKSPNQSTTSKRKRKDKRANSEPLSPISVATSPSTYSQSSQWSKSSYEPNTLEIQLRNTENASSEPDRTQTTGSRAGEVQTSLGEVSNDPSPLSPISMATTPSMYSQQSTTNTSEKRTGRSQTDLSSRNNDQVESPFDDDTASPGSTPTILARRGEPPSEANSELARKKSSETQYRSSFGTTPILPTNSLFSEREPQSLIPFPSSANSSQEYITPYPRPVSSLSATTISTVTATPVTARTSFSMSSTITMFASPHSETSPLLLQSERSPGGPSGLPLIPHTPPGLGPLSPRSISIYPETPSALGHDLTIEDFKAHERLFESPSAGKSMLNNTKPVAESPLRIMQTPAALNVTGLDGLPSPPGPTPGTMSMNIFLPSEQLRAISSQRQVEIESGTVTTVHQTPEYHLDSLHIPNIVVDGGGERDPSKPVTDPGASGKVESAANNFPGFSLKFESVPELNLGFEVANGGLPEVTSNVRTGAVVELPSRPKPTQPPSLSRRESMSLDAANHVGVDRVKIEPTSGNVESGERIKIDTRQEKKVEVPKRKSMFRRVSDLLGKGK</sequence>
<feature type="region of interest" description="Disordered" evidence="1">
    <location>
        <begin position="109"/>
        <end position="168"/>
    </location>
</feature>
<keyword evidence="3" id="KW-1185">Reference proteome</keyword>
<evidence type="ECO:0000313" key="3">
    <source>
        <dbReference type="Proteomes" id="UP000284842"/>
    </source>
</evidence>
<gene>
    <name evidence="2" type="ORF">CVT24_011840</name>
</gene>
<comment type="caution">
    <text evidence="2">The sequence shown here is derived from an EMBL/GenBank/DDBJ whole genome shotgun (WGS) entry which is preliminary data.</text>
</comment>
<proteinExistence type="predicted"/>
<feature type="region of interest" description="Disordered" evidence="1">
    <location>
        <begin position="186"/>
        <end position="379"/>
    </location>
</feature>
<feature type="compositionally biased region" description="Polar residues" evidence="1">
    <location>
        <begin position="309"/>
        <end position="322"/>
    </location>
</feature>
<dbReference type="EMBL" id="NHTK01000902">
    <property type="protein sequence ID" value="PPR04718.1"/>
    <property type="molecule type" value="Genomic_DNA"/>
</dbReference>
<reference evidence="2 3" key="1">
    <citation type="journal article" date="2018" name="Evol. Lett.">
        <title>Horizontal gene cluster transfer increased hallucinogenic mushroom diversity.</title>
        <authorList>
            <person name="Reynolds H.T."/>
            <person name="Vijayakumar V."/>
            <person name="Gluck-Thaler E."/>
            <person name="Korotkin H.B."/>
            <person name="Matheny P.B."/>
            <person name="Slot J.C."/>
        </authorList>
    </citation>
    <scope>NUCLEOTIDE SEQUENCE [LARGE SCALE GENOMIC DNA]</scope>
    <source>
        <strain evidence="2 3">2629</strain>
    </source>
</reference>
<dbReference type="InParanoid" id="A0A409YNU9"/>
<feature type="compositionally biased region" description="Polar residues" evidence="1">
    <location>
        <begin position="237"/>
        <end position="280"/>
    </location>
</feature>
<dbReference type="Proteomes" id="UP000284842">
    <property type="component" value="Unassembled WGS sequence"/>
</dbReference>
<protein>
    <submittedName>
        <fullName evidence="2">Uncharacterized protein</fullName>
    </submittedName>
</protein>
<evidence type="ECO:0000256" key="1">
    <source>
        <dbReference type="SAM" id="MobiDB-lite"/>
    </source>
</evidence>
<feature type="compositionally biased region" description="Polar residues" evidence="1">
    <location>
        <begin position="361"/>
        <end position="379"/>
    </location>
</feature>
<feature type="compositionally biased region" description="Polar residues" evidence="1">
    <location>
        <begin position="186"/>
        <end position="198"/>
    </location>
</feature>